<accession>A0ABT0KPI9</accession>
<organism evidence="2 3">
    <name type="scientific">Shewanella electrodiphila</name>
    <dbReference type="NCBI Taxonomy" id="934143"/>
    <lineage>
        <taxon>Bacteria</taxon>
        <taxon>Pseudomonadati</taxon>
        <taxon>Pseudomonadota</taxon>
        <taxon>Gammaproteobacteria</taxon>
        <taxon>Alteromonadales</taxon>
        <taxon>Shewanellaceae</taxon>
        <taxon>Shewanella</taxon>
    </lineage>
</organism>
<evidence type="ECO:0000313" key="2">
    <source>
        <dbReference type="EMBL" id="MCL1045765.1"/>
    </source>
</evidence>
<comment type="caution">
    <text evidence="2">The sequence shown here is derived from an EMBL/GenBank/DDBJ whole genome shotgun (WGS) entry which is preliminary data.</text>
</comment>
<sequence length="147" mass="16740">MDIKNVFKADSVVKTLLLCVLTIGVYFIYKLYQFSTQINNNTQLEISSTFMAITIALFTMSLSSLIYAIINLHDPLILKGSIGIHVISTIFDMVWIFMVRNRINCLSASNKGDRLWLDPIFTSFFHVIYMQHTINQGLSNPSNLIPD</sequence>
<gene>
    <name evidence="2" type="ORF">L2737_10560</name>
</gene>
<evidence type="ECO:0000256" key="1">
    <source>
        <dbReference type="SAM" id="Phobius"/>
    </source>
</evidence>
<keyword evidence="1" id="KW-0812">Transmembrane</keyword>
<name>A0ABT0KPI9_9GAMM</name>
<keyword evidence="1" id="KW-0472">Membrane</keyword>
<proteinExistence type="predicted"/>
<evidence type="ECO:0000313" key="3">
    <source>
        <dbReference type="Proteomes" id="UP001202134"/>
    </source>
</evidence>
<feature type="transmembrane region" description="Helical" evidence="1">
    <location>
        <begin position="12"/>
        <end position="29"/>
    </location>
</feature>
<dbReference type="EMBL" id="JAKIKU010000005">
    <property type="protein sequence ID" value="MCL1045765.1"/>
    <property type="molecule type" value="Genomic_DNA"/>
</dbReference>
<feature type="transmembrane region" description="Helical" evidence="1">
    <location>
        <begin position="50"/>
        <end position="70"/>
    </location>
</feature>
<keyword evidence="1" id="KW-1133">Transmembrane helix</keyword>
<evidence type="ECO:0008006" key="4">
    <source>
        <dbReference type="Google" id="ProtNLM"/>
    </source>
</evidence>
<dbReference type="RefSeq" id="WP_248955679.1">
    <property type="nucleotide sequence ID" value="NZ_JAKIKU010000005.1"/>
</dbReference>
<keyword evidence="3" id="KW-1185">Reference proteome</keyword>
<dbReference type="Proteomes" id="UP001202134">
    <property type="component" value="Unassembled WGS sequence"/>
</dbReference>
<reference evidence="2 3" key="1">
    <citation type="submission" date="2022-01" db="EMBL/GenBank/DDBJ databases">
        <title>Whole genome-based taxonomy of the Shewanellaceae.</title>
        <authorList>
            <person name="Martin-Rodriguez A.J."/>
        </authorList>
    </citation>
    <scope>NUCLEOTIDE SEQUENCE [LARGE SCALE GENOMIC DNA]</scope>
    <source>
        <strain evidence="2 3">DSM 24955</strain>
    </source>
</reference>
<feature type="transmembrane region" description="Helical" evidence="1">
    <location>
        <begin position="76"/>
        <end position="97"/>
    </location>
</feature>
<protein>
    <recommendedName>
        <fullName evidence="4">DUF4234 domain-containing protein</fullName>
    </recommendedName>
</protein>